<dbReference type="RefSeq" id="WP_121544388.1">
    <property type="nucleotide sequence ID" value="NZ_CP023407.1"/>
</dbReference>
<evidence type="ECO:0008006" key="3">
    <source>
        <dbReference type="Google" id="ProtNLM"/>
    </source>
</evidence>
<accession>A0A494UTF8</accession>
<dbReference type="Proteomes" id="UP000282170">
    <property type="component" value="Chromosome"/>
</dbReference>
<dbReference type="InterPro" id="IPR036390">
    <property type="entry name" value="WH_DNA-bd_sf"/>
</dbReference>
<evidence type="ECO:0000313" key="2">
    <source>
        <dbReference type="Proteomes" id="UP000282170"/>
    </source>
</evidence>
<dbReference type="KEGG" id="sfug:CNQ36_00035"/>
<proteinExistence type="predicted"/>
<sequence length="307" mass="33874">MNTELTVLKRDKAVSQGDTIRMLLDESKRSSRAVPIRRAFVQDARPGPRLVTQPGPLRHLLRSPERLELFLLVHCVAARGPLPRGRVDGDWGVTRRSETWGRAAGISFATDGTASAAVSRHLAKLKKLKLISTAPDGRMTRITKLLEDGSGDPYTLPSGNWEGSRKDIYFKVPFAYWEQDYYKSLTMPAKAMLFIFMSQRSRSFVLYKDKQFASWYGVSPATVGRGITELKAKGLLYEFLTEQYLDGSSIFGQSTGVRWALAAPFDLNVNKTDREAAAAAWTPAGAASTALRIASGVPVLSGTMARE</sequence>
<evidence type="ECO:0000313" key="1">
    <source>
        <dbReference type="EMBL" id="AYL33969.1"/>
    </source>
</evidence>
<gene>
    <name evidence="1" type="ORF">CNQ36_00035</name>
</gene>
<protein>
    <recommendedName>
        <fullName evidence="3">Replication initiation protein</fullName>
    </recommendedName>
</protein>
<name>A0A494UTF8_9ACTN</name>
<reference evidence="1 2" key="1">
    <citation type="submission" date="2017-09" db="EMBL/GenBank/DDBJ databases">
        <authorList>
            <person name="Zhang H."/>
            <person name="Hu S."/>
            <person name="Xu J."/>
            <person name="He Z."/>
        </authorList>
    </citation>
    <scope>NUCLEOTIDE SEQUENCE [LARGE SCALE GENOMIC DNA]</scope>
    <source>
        <strain evidence="1 2">TXX3120</strain>
    </source>
</reference>
<keyword evidence="2" id="KW-1185">Reference proteome</keyword>
<dbReference type="AlphaFoldDB" id="A0A494UTF8"/>
<dbReference type="EMBL" id="CP023407">
    <property type="protein sequence ID" value="AYL33969.1"/>
    <property type="molecule type" value="Genomic_DNA"/>
</dbReference>
<dbReference type="GeneID" id="93881157"/>
<dbReference type="SUPFAM" id="SSF46785">
    <property type="entry name" value="Winged helix' DNA-binding domain"/>
    <property type="match status" value="1"/>
</dbReference>
<organism evidence="1 2">
    <name type="scientific">Streptomyces fungicidicus</name>
    <dbReference type="NCBI Taxonomy" id="68203"/>
    <lineage>
        <taxon>Bacteria</taxon>
        <taxon>Bacillati</taxon>
        <taxon>Actinomycetota</taxon>
        <taxon>Actinomycetes</taxon>
        <taxon>Kitasatosporales</taxon>
        <taxon>Streptomycetaceae</taxon>
        <taxon>Streptomyces</taxon>
    </lineage>
</organism>